<dbReference type="AlphaFoldDB" id="A0A7J6WW78"/>
<gene>
    <name evidence="2" type="ORF">FRX31_009593</name>
</gene>
<accession>A0A7J6WW78</accession>
<sequence length="253" mass="28523">MFEEEDNDGGFSKKKLSFAEQLAEELLAFDNKNRNKKKRKKPEKNTTFQQQGKIVIMVKKDNNKSEKKDCEDNRVEVIDINSLSDDEQQKGLVLDFETQEDFGLVNGILITLDSSEQKKVIHFNDKGQLIGEDLAYCSSYLNSLTLKHCPISYDLWKDVPCQTMEMMWKLVTQKGGADLCLQQKSVSSKTSVSSSAFDPKYACYEDLGMTATSHFNFPMTAINGRAAAVQIRSQAIAEKTNVALLDVKPQLVQ</sequence>
<evidence type="ECO:0000313" key="2">
    <source>
        <dbReference type="EMBL" id="KAF5200820.1"/>
    </source>
</evidence>
<dbReference type="EMBL" id="JABWDY010010244">
    <property type="protein sequence ID" value="KAF5200820.1"/>
    <property type="molecule type" value="Genomic_DNA"/>
</dbReference>
<organism evidence="2 3">
    <name type="scientific">Thalictrum thalictroides</name>
    <name type="common">Rue-anemone</name>
    <name type="synonym">Anemone thalictroides</name>
    <dbReference type="NCBI Taxonomy" id="46969"/>
    <lineage>
        <taxon>Eukaryota</taxon>
        <taxon>Viridiplantae</taxon>
        <taxon>Streptophyta</taxon>
        <taxon>Embryophyta</taxon>
        <taxon>Tracheophyta</taxon>
        <taxon>Spermatophyta</taxon>
        <taxon>Magnoliopsida</taxon>
        <taxon>Ranunculales</taxon>
        <taxon>Ranunculaceae</taxon>
        <taxon>Thalictroideae</taxon>
        <taxon>Thalictrum</taxon>
    </lineage>
</organism>
<comment type="caution">
    <text evidence="2">The sequence shown here is derived from an EMBL/GenBank/DDBJ whole genome shotgun (WGS) entry which is preliminary data.</text>
</comment>
<dbReference type="OrthoDB" id="1650587at2759"/>
<name>A0A7J6WW78_THATH</name>
<dbReference type="Proteomes" id="UP000554482">
    <property type="component" value="Unassembled WGS sequence"/>
</dbReference>
<evidence type="ECO:0000313" key="3">
    <source>
        <dbReference type="Proteomes" id="UP000554482"/>
    </source>
</evidence>
<protein>
    <submittedName>
        <fullName evidence="2">Uncharacterized protein</fullName>
    </submittedName>
</protein>
<keyword evidence="3" id="KW-1185">Reference proteome</keyword>
<proteinExistence type="predicted"/>
<evidence type="ECO:0000256" key="1">
    <source>
        <dbReference type="SAM" id="MobiDB-lite"/>
    </source>
</evidence>
<reference evidence="2 3" key="1">
    <citation type="submission" date="2020-06" db="EMBL/GenBank/DDBJ databases">
        <title>Transcriptomic and genomic resources for Thalictrum thalictroides and T. hernandezii: Facilitating candidate gene discovery in an emerging model plant lineage.</title>
        <authorList>
            <person name="Arias T."/>
            <person name="Riano-Pachon D.M."/>
            <person name="Di Stilio V.S."/>
        </authorList>
    </citation>
    <scope>NUCLEOTIDE SEQUENCE [LARGE SCALE GENOMIC DNA]</scope>
    <source>
        <strain evidence="3">cv. WT478/WT964</strain>
        <tissue evidence="2">Leaves</tissue>
    </source>
</reference>
<feature type="region of interest" description="Disordered" evidence="1">
    <location>
        <begin position="29"/>
        <end position="50"/>
    </location>
</feature>